<feature type="region of interest" description="Disordered" evidence="1">
    <location>
        <begin position="1"/>
        <end position="62"/>
    </location>
</feature>
<evidence type="ECO:0000256" key="1">
    <source>
        <dbReference type="SAM" id="MobiDB-lite"/>
    </source>
</evidence>
<organism evidence="2">
    <name type="scientific">Rhizoctonia solani partitivirus virus 3</name>
    <dbReference type="NCBI Taxonomy" id="2034993"/>
    <lineage>
        <taxon>Viruses</taxon>
        <taxon>Riboviria</taxon>
        <taxon>Orthornavirae</taxon>
        <taxon>Pisuviricota</taxon>
        <taxon>Duplopiviricetes</taxon>
        <taxon>Durnavirales</taxon>
        <taxon>Partitiviridae</taxon>
    </lineage>
</organism>
<proteinExistence type="predicted"/>
<accession>A0A286SEQ7</accession>
<dbReference type="GO" id="GO:0019028">
    <property type="term" value="C:viral capsid"/>
    <property type="evidence" value="ECO:0007669"/>
    <property type="project" value="UniProtKB-KW"/>
</dbReference>
<protein>
    <submittedName>
        <fullName evidence="2">Putative coat protein</fullName>
    </submittedName>
</protein>
<keyword evidence="2" id="KW-0167">Capsid protein</keyword>
<reference evidence="2" key="1">
    <citation type="submission" date="2016-09" db="EMBL/GenBank/DDBJ databases">
        <title>Two hypovirulence-associated alphapartitiviruses co-infecting a single isolate of the plant pathogenic fungus Rhizoctonia solani.</title>
        <authorList>
            <person name="Lyu R."/>
            <person name="Jiang D."/>
            <person name="Xie J."/>
        </authorList>
    </citation>
    <scope>NUCLEOTIDE SEQUENCE</scope>
    <source>
        <strain evidence="2">3-HG81</strain>
    </source>
</reference>
<sequence>MTDKISQSTVGAIAAEPSPPAGPAPATRAEPNPPPAPTATSKPKGKLRPASNFTPTSHNGIAPMLQVVSKRRSHIINRAEPSGLFPSAINYFQAVSITDQRMSTTKKFLETSESWHPVVSQYYACFLFTVQVLRTYNVSKIPDTEGLDFLSYVEEQLDLTQIPVPGTWAEYLRNITVVEAHHESFGNIHPVFPLLGGSPLTAGDVFSFPQSHRRILPNCYLALDQLIRYAQTGANTNSPRFINYANIFQLNPTTSDEAAQAKLAPQVSSWSHVSNSRNDVSLEFWSNATALLPNRADSRAGHHSGDVTDFFVFTGFRNAAGTASHSFFDVILQDMSSYCQFVKGSVPLSTIQSIGIGATIPVMYVQPSTSVRNYFFPSLANLRDDTNYHRSGHRLFPTTITYDMRHGDLTLEEIAEQYAKLTCLNTSFRDLPTQNGWNQPDETTVRDGPFWAITEYKVDRGVNPITGLLTNIPAYYHSPNALANK</sequence>
<evidence type="ECO:0000313" key="2">
    <source>
        <dbReference type="EMBL" id="ASZ83553.1"/>
    </source>
</evidence>
<name>A0A286SEQ7_9VIRU</name>
<dbReference type="EMBL" id="KX914901">
    <property type="protein sequence ID" value="ASZ83553.1"/>
    <property type="molecule type" value="Genomic_RNA"/>
</dbReference>
<feature type="compositionally biased region" description="Polar residues" evidence="1">
    <location>
        <begin position="1"/>
        <end position="10"/>
    </location>
</feature>
<keyword evidence="2" id="KW-0946">Virion</keyword>